<name>A0A2G3AND5_CAPAN</name>
<organism evidence="2 3">
    <name type="scientific">Capsicum annuum</name>
    <name type="common">Capsicum pepper</name>
    <dbReference type="NCBI Taxonomy" id="4072"/>
    <lineage>
        <taxon>Eukaryota</taxon>
        <taxon>Viridiplantae</taxon>
        <taxon>Streptophyta</taxon>
        <taxon>Embryophyta</taxon>
        <taxon>Tracheophyta</taxon>
        <taxon>Spermatophyta</taxon>
        <taxon>Magnoliopsida</taxon>
        <taxon>eudicotyledons</taxon>
        <taxon>Gunneridae</taxon>
        <taxon>Pentapetalae</taxon>
        <taxon>asterids</taxon>
        <taxon>lamiids</taxon>
        <taxon>Solanales</taxon>
        <taxon>Solanaceae</taxon>
        <taxon>Solanoideae</taxon>
        <taxon>Capsiceae</taxon>
        <taxon>Capsicum</taxon>
    </lineage>
</organism>
<proteinExistence type="predicted"/>
<accession>A0A2G3AND5</accession>
<dbReference type="Pfam" id="PF22936">
    <property type="entry name" value="Pol_BBD"/>
    <property type="match status" value="1"/>
</dbReference>
<dbReference type="Gramene" id="PHT95751">
    <property type="protein sequence ID" value="PHT95751"/>
    <property type="gene ID" value="T459_03633"/>
</dbReference>
<keyword evidence="3" id="KW-1185">Reference proteome</keyword>
<sequence>MFLMSLRPEFEHILASILNHNLTSSLNSILLNLLAEETRMVSLSSLSSPSNSFASYKGKYHGLSTTECFNCHDKGPYASHYRNQRDGSFFSLPIDFVQQLIKVLHAASFGKPKPTTPWIIDSGATHYMTGDLTIFTSSKPSLVPDTITVANGMNLDIQRSVTLKFIFPDSPSLVLSDFLYVPKLSANLISVNQLVDKHFFIFFSPNSCLIQDLRIGKVILQGRRQGELFILDLGSLSNSHKFFLAPYAQEVNLVNALWKQLA</sequence>
<dbReference type="InterPro" id="IPR054722">
    <property type="entry name" value="PolX-like_BBD"/>
</dbReference>
<evidence type="ECO:0000259" key="1">
    <source>
        <dbReference type="Pfam" id="PF22936"/>
    </source>
</evidence>
<protein>
    <recommendedName>
        <fullName evidence="1">Retrovirus-related Pol polyprotein from transposon TNT 1-94-like beta-barrel domain-containing protein</fullName>
    </recommendedName>
</protein>
<gene>
    <name evidence="2" type="ORF">T459_03633</name>
</gene>
<comment type="caution">
    <text evidence="2">The sequence shown here is derived from an EMBL/GenBank/DDBJ whole genome shotgun (WGS) entry which is preliminary data.</text>
</comment>
<reference evidence="2 3" key="2">
    <citation type="journal article" date="2017" name="Genome Biol.">
        <title>New reference genome sequences of hot pepper reveal the massive evolution of plant disease-resistance genes by retroduplication.</title>
        <authorList>
            <person name="Kim S."/>
            <person name="Park J."/>
            <person name="Yeom S.I."/>
            <person name="Kim Y.M."/>
            <person name="Seo E."/>
            <person name="Kim K.T."/>
            <person name="Kim M.S."/>
            <person name="Lee J.M."/>
            <person name="Cheong K."/>
            <person name="Shin H.S."/>
            <person name="Kim S.B."/>
            <person name="Han K."/>
            <person name="Lee J."/>
            <person name="Park M."/>
            <person name="Lee H.A."/>
            <person name="Lee H.Y."/>
            <person name="Lee Y."/>
            <person name="Oh S."/>
            <person name="Lee J.H."/>
            <person name="Choi E."/>
            <person name="Choi E."/>
            <person name="Lee S.E."/>
            <person name="Jeon J."/>
            <person name="Kim H."/>
            <person name="Choi G."/>
            <person name="Song H."/>
            <person name="Lee J."/>
            <person name="Lee S.C."/>
            <person name="Kwon J.K."/>
            <person name="Lee H.Y."/>
            <person name="Koo N."/>
            <person name="Hong Y."/>
            <person name="Kim R.W."/>
            <person name="Kang W.H."/>
            <person name="Huh J.H."/>
            <person name="Kang B.C."/>
            <person name="Yang T.J."/>
            <person name="Lee Y.H."/>
            <person name="Bennetzen J.L."/>
            <person name="Choi D."/>
        </authorList>
    </citation>
    <scope>NUCLEOTIDE SEQUENCE [LARGE SCALE GENOMIC DNA]</scope>
    <source>
        <strain evidence="3">cv. CM334</strain>
    </source>
</reference>
<feature type="domain" description="Retrovirus-related Pol polyprotein from transposon TNT 1-94-like beta-barrel" evidence="1">
    <location>
        <begin position="118"/>
        <end position="198"/>
    </location>
</feature>
<evidence type="ECO:0000313" key="2">
    <source>
        <dbReference type="EMBL" id="PHT95751.1"/>
    </source>
</evidence>
<dbReference type="EMBL" id="AYRZ02000001">
    <property type="protein sequence ID" value="PHT95751.1"/>
    <property type="molecule type" value="Genomic_DNA"/>
</dbReference>
<reference evidence="2 3" key="1">
    <citation type="journal article" date="2014" name="Nat. Genet.">
        <title>Genome sequence of the hot pepper provides insights into the evolution of pungency in Capsicum species.</title>
        <authorList>
            <person name="Kim S."/>
            <person name="Park M."/>
            <person name="Yeom S.I."/>
            <person name="Kim Y.M."/>
            <person name="Lee J.M."/>
            <person name="Lee H.A."/>
            <person name="Seo E."/>
            <person name="Choi J."/>
            <person name="Cheong K."/>
            <person name="Kim K.T."/>
            <person name="Jung K."/>
            <person name="Lee G.W."/>
            <person name="Oh S.K."/>
            <person name="Bae C."/>
            <person name="Kim S.B."/>
            <person name="Lee H.Y."/>
            <person name="Kim S.Y."/>
            <person name="Kim M.S."/>
            <person name="Kang B.C."/>
            <person name="Jo Y.D."/>
            <person name="Yang H.B."/>
            <person name="Jeong H.J."/>
            <person name="Kang W.H."/>
            <person name="Kwon J.K."/>
            <person name="Shin C."/>
            <person name="Lim J.Y."/>
            <person name="Park J.H."/>
            <person name="Huh J.H."/>
            <person name="Kim J.S."/>
            <person name="Kim B.D."/>
            <person name="Cohen O."/>
            <person name="Paran I."/>
            <person name="Suh M.C."/>
            <person name="Lee S.B."/>
            <person name="Kim Y.K."/>
            <person name="Shin Y."/>
            <person name="Noh S.J."/>
            <person name="Park J."/>
            <person name="Seo Y.S."/>
            <person name="Kwon S.Y."/>
            <person name="Kim H.A."/>
            <person name="Park J.M."/>
            <person name="Kim H.J."/>
            <person name="Choi S.B."/>
            <person name="Bosland P.W."/>
            <person name="Reeves G."/>
            <person name="Jo S.H."/>
            <person name="Lee B.W."/>
            <person name="Cho H.T."/>
            <person name="Choi H.S."/>
            <person name="Lee M.S."/>
            <person name="Yu Y."/>
            <person name="Do Choi Y."/>
            <person name="Park B.S."/>
            <person name="van Deynze A."/>
            <person name="Ashrafi H."/>
            <person name="Hill T."/>
            <person name="Kim W.T."/>
            <person name="Pai H.S."/>
            <person name="Ahn H.K."/>
            <person name="Yeam I."/>
            <person name="Giovannoni J.J."/>
            <person name="Rose J.K."/>
            <person name="Sorensen I."/>
            <person name="Lee S.J."/>
            <person name="Kim R.W."/>
            <person name="Choi I.Y."/>
            <person name="Choi B.S."/>
            <person name="Lim J.S."/>
            <person name="Lee Y.H."/>
            <person name="Choi D."/>
        </authorList>
    </citation>
    <scope>NUCLEOTIDE SEQUENCE [LARGE SCALE GENOMIC DNA]</scope>
    <source>
        <strain evidence="3">cv. CM334</strain>
    </source>
</reference>
<evidence type="ECO:0000313" key="3">
    <source>
        <dbReference type="Proteomes" id="UP000222542"/>
    </source>
</evidence>
<dbReference type="STRING" id="4072.A0A2G3AND5"/>
<dbReference type="Proteomes" id="UP000222542">
    <property type="component" value="Unassembled WGS sequence"/>
</dbReference>
<dbReference type="AlphaFoldDB" id="A0A2G3AND5"/>